<gene>
    <name evidence="8" type="ORF">LX70_02061</name>
</gene>
<dbReference type="Gene3D" id="3.40.50.200">
    <property type="entry name" value="Peptidase S8/S53 domain"/>
    <property type="match status" value="1"/>
</dbReference>
<dbReference type="PANTHER" id="PTHR43806">
    <property type="entry name" value="PEPTIDASE S8"/>
    <property type="match status" value="1"/>
</dbReference>
<evidence type="ECO:0000313" key="8">
    <source>
        <dbReference type="EMBL" id="PQV57200.1"/>
    </source>
</evidence>
<keyword evidence="4 5" id="KW-0720">Serine protease</keyword>
<evidence type="ECO:0000256" key="3">
    <source>
        <dbReference type="ARBA" id="ARBA00022801"/>
    </source>
</evidence>
<evidence type="ECO:0000256" key="4">
    <source>
        <dbReference type="ARBA" id="ARBA00022825"/>
    </source>
</evidence>
<dbReference type="PROSITE" id="PS51892">
    <property type="entry name" value="SUBTILASE"/>
    <property type="match status" value="1"/>
</dbReference>
<dbReference type="GO" id="GO:0006508">
    <property type="term" value="P:proteolysis"/>
    <property type="evidence" value="ECO:0007669"/>
    <property type="project" value="UniProtKB-KW"/>
</dbReference>
<accession>A0A2S8S8R9</accession>
<feature type="active site" description="Charge relay system" evidence="5">
    <location>
        <position position="163"/>
    </location>
</feature>
<comment type="similarity">
    <text evidence="1 5">Belongs to the peptidase S8 family.</text>
</comment>
<dbReference type="EMBL" id="PVEP01000003">
    <property type="protein sequence ID" value="PQV57200.1"/>
    <property type="molecule type" value="Genomic_DNA"/>
</dbReference>
<keyword evidence="3 5" id="KW-0378">Hydrolase</keyword>
<feature type="active site" description="Charge relay system" evidence="5">
    <location>
        <position position="195"/>
    </location>
</feature>
<feature type="domain" description="Peptidase S8/S53" evidence="7">
    <location>
        <begin position="156"/>
        <end position="398"/>
    </location>
</feature>
<dbReference type="AlphaFoldDB" id="A0A2S8S8R9"/>
<comment type="caution">
    <text evidence="8">The sequence shown here is derived from an EMBL/GenBank/DDBJ whole genome shotgun (WGS) entry which is preliminary data.</text>
</comment>
<dbReference type="SUPFAM" id="SSF52743">
    <property type="entry name" value="Subtilisin-like"/>
    <property type="match status" value="1"/>
</dbReference>
<feature type="active site" description="Charge relay system" evidence="5">
    <location>
        <position position="351"/>
    </location>
</feature>
<evidence type="ECO:0000256" key="1">
    <source>
        <dbReference type="ARBA" id="ARBA00011073"/>
    </source>
</evidence>
<evidence type="ECO:0000256" key="5">
    <source>
        <dbReference type="PROSITE-ProRule" id="PRU01240"/>
    </source>
</evidence>
<dbReference type="RefSeq" id="WP_170076170.1">
    <property type="nucleotide sequence ID" value="NZ_PVEP01000003.1"/>
</dbReference>
<dbReference type="Pfam" id="PF00082">
    <property type="entry name" value="Peptidase_S8"/>
    <property type="match status" value="1"/>
</dbReference>
<dbReference type="GO" id="GO:0004252">
    <property type="term" value="F:serine-type endopeptidase activity"/>
    <property type="evidence" value="ECO:0007669"/>
    <property type="project" value="UniProtKB-UniRule"/>
</dbReference>
<sequence length="405" mass="41844">MIGAAFAAEPTSEGSEPSGESTKPTDRERARARERNETPARSRLMTFGRSRTLGNGRVEYLSVGTPAAMDRAAEYIESLGATVLRRQDLGSLGLSMVAVDLNERISASALQRRLLGAGISVALDRNSIFAPSGGSRSYAADLVGAPVNRTCALPGNVRIGLIDGPVDTAAPGLSKINIVSRTVLDDTDTAADPGHATGLVSLIAGQPGARDDEGLAVGAQIYSAVAFAQGNKAEGNGMRLDHFARGLDWLLGDNVDIVNMSLSGPDNRVLSTLMATASARGATLIAATGNQGRGQVAYPAADPHVIAVTAIDARLRLYRAANRGDEVDFAAPGVDLLVSDSGGRSYRSGTSYAAAIASAIIAHEVGKGVRGKTAIVDALKRDARDLGAAGHDSDFGWGLLQLPGC</sequence>
<dbReference type="InterPro" id="IPR050131">
    <property type="entry name" value="Peptidase_S8_subtilisin-like"/>
</dbReference>
<organism evidence="8 9">
    <name type="scientific">Albidovulum denitrificans</name>
    <dbReference type="NCBI Taxonomy" id="404881"/>
    <lineage>
        <taxon>Bacteria</taxon>
        <taxon>Pseudomonadati</taxon>
        <taxon>Pseudomonadota</taxon>
        <taxon>Alphaproteobacteria</taxon>
        <taxon>Rhodobacterales</taxon>
        <taxon>Paracoccaceae</taxon>
        <taxon>Albidovulum</taxon>
    </lineage>
</organism>
<reference evidence="8 9" key="1">
    <citation type="submission" date="2018-02" db="EMBL/GenBank/DDBJ databases">
        <title>Genomic Encyclopedia of Archaeal and Bacterial Type Strains, Phase II (KMG-II): from individual species to whole genera.</title>
        <authorList>
            <person name="Goeker M."/>
        </authorList>
    </citation>
    <scope>NUCLEOTIDE SEQUENCE [LARGE SCALE GENOMIC DNA]</scope>
    <source>
        <strain evidence="8 9">DSM 18921</strain>
    </source>
</reference>
<dbReference type="CDD" id="cd05561">
    <property type="entry name" value="Peptidases_S8_4"/>
    <property type="match status" value="1"/>
</dbReference>
<evidence type="ECO:0000259" key="7">
    <source>
        <dbReference type="Pfam" id="PF00082"/>
    </source>
</evidence>
<dbReference type="Proteomes" id="UP000238338">
    <property type="component" value="Unassembled WGS sequence"/>
</dbReference>
<name>A0A2S8S8R9_9RHOB</name>
<feature type="compositionally biased region" description="Basic and acidic residues" evidence="6">
    <location>
        <begin position="23"/>
        <end position="40"/>
    </location>
</feature>
<dbReference type="InterPro" id="IPR000209">
    <property type="entry name" value="Peptidase_S8/S53_dom"/>
</dbReference>
<dbReference type="InterPro" id="IPR036852">
    <property type="entry name" value="Peptidase_S8/S53_dom_sf"/>
</dbReference>
<evidence type="ECO:0000313" key="9">
    <source>
        <dbReference type="Proteomes" id="UP000238338"/>
    </source>
</evidence>
<evidence type="ECO:0000256" key="2">
    <source>
        <dbReference type="ARBA" id="ARBA00022670"/>
    </source>
</evidence>
<proteinExistence type="inferred from homology"/>
<protein>
    <submittedName>
        <fullName evidence="8">Subtilase family protein</fullName>
    </submittedName>
</protein>
<dbReference type="PANTHER" id="PTHR43806:SF11">
    <property type="entry name" value="CEREVISIN-RELATED"/>
    <property type="match status" value="1"/>
</dbReference>
<evidence type="ECO:0000256" key="6">
    <source>
        <dbReference type="SAM" id="MobiDB-lite"/>
    </source>
</evidence>
<feature type="compositionally biased region" description="Low complexity" evidence="6">
    <location>
        <begin position="9"/>
        <end position="22"/>
    </location>
</feature>
<keyword evidence="2 5" id="KW-0645">Protease</keyword>
<keyword evidence="9" id="KW-1185">Reference proteome</keyword>
<feature type="region of interest" description="Disordered" evidence="6">
    <location>
        <begin position="1"/>
        <end position="40"/>
    </location>
</feature>